<accession>A0A388LTW1</accession>
<dbReference type="Proteomes" id="UP000265515">
    <property type="component" value="Unassembled WGS sequence"/>
</dbReference>
<name>A0A388LTW1_CHABU</name>
<dbReference type="PANTHER" id="PTHR36068:SF1">
    <property type="entry name" value="OS01G0102500 PROTEIN"/>
    <property type="match status" value="1"/>
</dbReference>
<dbReference type="Gene3D" id="3.90.70.80">
    <property type="match status" value="1"/>
</dbReference>
<dbReference type="OrthoDB" id="155203at2759"/>
<gene>
    <name evidence="1" type="ORF">CBR_g40425</name>
</gene>
<reference evidence="1 2" key="1">
    <citation type="journal article" date="2018" name="Cell">
        <title>The Chara Genome: Secondary Complexity and Implications for Plant Terrestrialization.</title>
        <authorList>
            <person name="Nishiyama T."/>
            <person name="Sakayama H."/>
            <person name="Vries J.D."/>
            <person name="Buschmann H."/>
            <person name="Saint-Marcoux D."/>
            <person name="Ullrich K.K."/>
            <person name="Haas F.B."/>
            <person name="Vanderstraeten L."/>
            <person name="Becker D."/>
            <person name="Lang D."/>
            <person name="Vosolsobe S."/>
            <person name="Rombauts S."/>
            <person name="Wilhelmsson P.K.I."/>
            <person name="Janitza P."/>
            <person name="Kern R."/>
            <person name="Heyl A."/>
            <person name="Rumpler F."/>
            <person name="Villalobos L.I.A.C."/>
            <person name="Clay J.M."/>
            <person name="Skokan R."/>
            <person name="Toyoda A."/>
            <person name="Suzuki Y."/>
            <person name="Kagoshima H."/>
            <person name="Schijlen E."/>
            <person name="Tajeshwar N."/>
            <person name="Catarino B."/>
            <person name="Hetherington A.J."/>
            <person name="Saltykova A."/>
            <person name="Bonnot C."/>
            <person name="Breuninger H."/>
            <person name="Symeonidi A."/>
            <person name="Radhakrishnan G.V."/>
            <person name="Van Nieuwerburgh F."/>
            <person name="Deforce D."/>
            <person name="Chang C."/>
            <person name="Karol K.G."/>
            <person name="Hedrich R."/>
            <person name="Ulvskov P."/>
            <person name="Glockner G."/>
            <person name="Delwiche C.F."/>
            <person name="Petrasek J."/>
            <person name="Van de Peer Y."/>
            <person name="Friml J."/>
            <person name="Beilby M."/>
            <person name="Dolan L."/>
            <person name="Kohara Y."/>
            <person name="Sugano S."/>
            <person name="Fujiyama A."/>
            <person name="Delaux P.-M."/>
            <person name="Quint M."/>
            <person name="TheiBen G."/>
            <person name="Hagemann M."/>
            <person name="Harholt J."/>
            <person name="Dunand C."/>
            <person name="Zachgo S."/>
            <person name="Langdale J."/>
            <person name="Maumus F."/>
            <person name="Straeten D.V.D."/>
            <person name="Gould S.B."/>
            <person name="Rensing S.A."/>
        </authorList>
    </citation>
    <scope>NUCLEOTIDE SEQUENCE [LARGE SCALE GENOMIC DNA]</scope>
    <source>
        <strain evidence="1 2">S276</strain>
    </source>
</reference>
<dbReference type="EMBL" id="BFEA01000530">
    <property type="protein sequence ID" value="GBG85695.1"/>
    <property type="molecule type" value="Genomic_DNA"/>
</dbReference>
<comment type="caution">
    <text evidence="1">The sequence shown here is derived from an EMBL/GenBank/DDBJ whole genome shotgun (WGS) entry which is preliminary data.</text>
</comment>
<dbReference type="PANTHER" id="PTHR36068">
    <property type="entry name" value="OS01G0102500 PROTEIN"/>
    <property type="match status" value="1"/>
</dbReference>
<dbReference type="Gramene" id="GBG85695">
    <property type="protein sequence ID" value="GBG85695"/>
    <property type="gene ID" value="CBR_g40425"/>
</dbReference>
<organism evidence="1 2">
    <name type="scientific">Chara braunii</name>
    <name type="common">Braun's stonewort</name>
    <dbReference type="NCBI Taxonomy" id="69332"/>
    <lineage>
        <taxon>Eukaryota</taxon>
        <taxon>Viridiplantae</taxon>
        <taxon>Streptophyta</taxon>
        <taxon>Charophyceae</taxon>
        <taxon>Charales</taxon>
        <taxon>Characeae</taxon>
        <taxon>Chara</taxon>
    </lineage>
</organism>
<protein>
    <recommendedName>
        <fullName evidence="3">OTU domain-containing protein</fullName>
    </recommendedName>
</protein>
<evidence type="ECO:0000313" key="1">
    <source>
        <dbReference type="EMBL" id="GBG85695.1"/>
    </source>
</evidence>
<dbReference type="AlphaFoldDB" id="A0A388LTW1"/>
<keyword evidence="2" id="KW-1185">Reference proteome</keyword>
<sequence length="382" mass="42051">MLDNVSTMEALNAQHHHHHPVLKAQSPVSSCSVESRIGGGGHVLPVAFPQPAGLVIDRDKAGSDFSAAAESQQSDVLRSPASVLDSIPEMSWQSVPGLEAGQVQQLHFVATSGVQWKHPEAPLTLIFTLHYGGEVEADGNCLFTASQKAMGVEASASEVRERTVQRFLLDYESDEIDKDAADTMISHLYSPDLTTGWGVHVVQDVKLLAKKSEREEMDEAIEELVSVGMTRDRAAESVYKERCLCVNEGYSWVKYMSVSGQPTDEHDIITLQYTEEGLLSVDENRRGRAAAFGDDIAIESLATEYEREIFVVQAHGSDAMMEEACLFFLPHRPRRVKGKFRQPVFLLMKGTGWCGGGGDHYEPLIARLRPKEEVVGNAPFVL</sequence>
<evidence type="ECO:0008006" key="3">
    <source>
        <dbReference type="Google" id="ProtNLM"/>
    </source>
</evidence>
<proteinExistence type="predicted"/>
<evidence type="ECO:0000313" key="2">
    <source>
        <dbReference type="Proteomes" id="UP000265515"/>
    </source>
</evidence>
<dbReference type="OMA" id="QSTICHS"/>